<name>A0A0F9U731_9ZZZZ</name>
<comment type="caution">
    <text evidence="1">The sequence shown here is derived from an EMBL/GenBank/DDBJ whole genome shotgun (WGS) entry which is preliminary data.</text>
</comment>
<accession>A0A0F9U731</accession>
<evidence type="ECO:0000313" key="1">
    <source>
        <dbReference type="EMBL" id="KKN49448.1"/>
    </source>
</evidence>
<protein>
    <submittedName>
        <fullName evidence="1">Uncharacterized protein</fullName>
    </submittedName>
</protein>
<dbReference type="AlphaFoldDB" id="A0A0F9U731"/>
<gene>
    <name evidence="1" type="ORF">LCGC14_0642850</name>
</gene>
<reference evidence="1" key="1">
    <citation type="journal article" date="2015" name="Nature">
        <title>Complex archaea that bridge the gap between prokaryotes and eukaryotes.</title>
        <authorList>
            <person name="Spang A."/>
            <person name="Saw J.H."/>
            <person name="Jorgensen S.L."/>
            <person name="Zaremba-Niedzwiedzka K."/>
            <person name="Martijn J."/>
            <person name="Lind A.E."/>
            <person name="van Eijk R."/>
            <person name="Schleper C."/>
            <person name="Guy L."/>
            <person name="Ettema T.J."/>
        </authorList>
    </citation>
    <scope>NUCLEOTIDE SEQUENCE</scope>
</reference>
<proteinExistence type="predicted"/>
<dbReference type="EMBL" id="LAZR01001168">
    <property type="protein sequence ID" value="KKN49448.1"/>
    <property type="molecule type" value="Genomic_DNA"/>
</dbReference>
<sequence>MTKKKTRRSASDIVKGSMQSKWKWFDRLSKEDLNYIQDIAHQLRLQPGASISVVARKLREELDLSVHENSVARKLKELVNAP</sequence>
<organism evidence="1">
    <name type="scientific">marine sediment metagenome</name>
    <dbReference type="NCBI Taxonomy" id="412755"/>
    <lineage>
        <taxon>unclassified sequences</taxon>
        <taxon>metagenomes</taxon>
        <taxon>ecological metagenomes</taxon>
    </lineage>
</organism>